<gene>
    <name evidence="4" type="ORF">GC102_26365</name>
</gene>
<reference evidence="4 5" key="1">
    <citation type="submission" date="2019-10" db="EMBL/GenBank/DDBJ databases">
        <title>Description of Paenibacillus choica sp. nov.</title>
        <authorList>
            <person name="Carlier A."/>
            <person name="Qi S."/>
        </authorList>
    </citation>
    <scope>NUCLEOTIDE SEQUENCE [LARGE SCALE GENOMIC DNA]</scope>
    <source>
        <strain evidence="4 5">LMG 31460</strain>
    </source>
</reference>
<dbReference type="Gene3D" id="1.10.357.10">
    <property type="entry name" value="Tetracycline Repressor, domain 2"/>
    <property type="match status" value="1"/>
</dbReference>
<protein>
    <recommendedName>
        <fullName evidence="3">Tetracyclin repressor-like C-terminal domain-containing protein</fullName>
    </recommendedName>
</protein>
<comment type="caution">
    <text evidence="4">The sequence shown here is derived from an EMBL/GenBank/DDBJ whole genome shotgun (WGS) entry which is preliminary data.</text>
</comment>
<dbReference type="Proteomes" id="UP000658690">
    <property type="component" value="Unassembled WGS sequence"/>
</dbReference>
<organism evidence="4 5">
    <name type="scientific">Paenibacillus germinis</name>
    <dbReference type="NCBI Taxonomy" id="2654979"/>
    <lineage>
        <taxon>Bacteria</taxon>
        <taxon>Bacillati</taxon>
        <taxon>Bacillota</taxon>
        <taxon>Bacilli</taxon>
        <taxon>Bacillales</taxon>
        <taxon>Paenibacillaceae</taxon>
        <taxon>Paenibacillus</taxon>
    </lineage>
</organism>
<dbReference type="RefSeq" id="WP_171692283.1">
    <property type="nucleotide sequence ID" value="NZ_WHOC01000144.1"/>
</dbReference>
<keyword evidence="5" id="KW-1185">Reference proteome</keyword>
<proteinExistence type="predicted"/>
<evidence type="ECO:0000256" key="1">
    <source>
        <dbReference type="ARBA" id="ARBA00023015"/>
    </source>
</evidence>
<dbReference type="InterPro" id="IPR011075">
    <property type="entry name" value="TetR_C"/>
</dbReference>
<accession>A0ABX1Z8R0</accession>
<feature type="domain" description="Tetracyclin repressor-like C-terminal" evidence="3">
    <location>
        <begin position="6"/>
        <end position="84"/>
    </location>
</feature>
<keyword evidence="1" id="KW-0805">Transcription regulation</keyword>
<keyword evidence="2" id="KW-0804">Transcription</keyword>
<evidence type="ECO:0000256" key="2">
    <source>
        <dbReference type="ARBA" id="ARBA00023163"/>
    </source>
</evidence>
<evidence type="ECO:0000313" key="5">
    <source>
        <dbReference type="Proteomes" id="UP000658690"/>
    </source>
</evidence>
<dbReference type="EMBL" id="WHOC01000144">
    <property type="protein sequence ID" value="NOU89249.1"/>
    <property type="molecule type" value="Genomic_DNA"/>
</dbReference>
<dbReference type="SUPFAM" id="SSF48498">
    <property type="entry name" value="Tetracyclin repressor-like, C-terminal domain"/>
    <property type="match status" value="1"/>
</dbReference>
<evidence type="ECO:0000313" key="4">
    <source>
        <dbReference type="EMBL" id="NOU89249.1"/>
    </source>
</evidence>
<evidence type="ECO:0000259" key="3">
    <source>
        <dbReference type="Pfam" id="PF16925"/>
    </source>
</evidence>
<sequence length="119" mass="13297">MGGPLSSELADTDSAARTQLADGFMQWEFAFCIGLRAMYERVELRTDANPDNLTLTLLTALQGGLLLTQCRKETSPLEAVLDAMLAYIQSFVIRSAARLMLRIYHNPHDVPNLLNNDRK</sequence>
<dbReference type="InterPro" id="IPR036271">
    <property type="entry name" value="Tet_transcr_reg_TetR-rel_C_sf"/>
</dbReference>
<dbReference type="Pfam" id="PF16925">
    <property type="entry name" value="TetR_C_13"/>
    <property type="match status" value="1"/>
</dbReference>
<name>A0ABX1Z8R0_9BACL</name>